<sequence length="192" mass="20954">MARPKNFDPDAAIEQAMTVFWRQGYGATTPQQLVDSLQIGKGSLYNAFGGKRQLFDLALRRYLDLRLAAVTTRLEGPGPAKERLRTALHFLVDSYFTGPDPRGCLATNSAVEFGRADEAVAAQVRNLFDRIESAVQALLEEGQRAGEFPPGHDAAALASMLLNTVTGMNVLARIEPGPDRLRRVVDATVDLL</sequence>
<evidence type="ECO:0000313" key="7">
    <source>
        <dbReference type="Proteomes" id="UP001500456"/>
    </source>
</evidence>
<keyword evidence="1" id="KW-0805">Transcription regulation</keyword>
<dbReference type="PANTHER" id="PTHR47506">
    <property type="entry name" value="TRANSCRIPTIONAL REGULATORY PROTEIN"/>
    <property type="match status" value="1"/>
</dbReference>
<evidence type="ECO:0000256" key="3">
    <source>
        <dbReference type="ARBA" id="ARBA00023163"/>
    </source>
</evidence>
<keyword evidence="3" id="KW-0804">Transcription</keyword>
<dbReference type="RefSeq" id="WP_345570319.1">
    <property type="nucleotide sequence ID" value="NZ_BAAAZX010000036.1"/>
</dbReference>
<accession>A0ABP7TD48</accession>
<protein>
    <submittedName>
        <fullName evidence="6">TetR/AcrR family transcriptional regulator</fullName>
    </submittedName>
</protein>
<name>A0ABP7TD48_9ACTN</name>
<dbReference type="SUPFAM" id="SSF48498">
    <property type="entry name" value="Tetracyclin repressor-like, C-terminal domain"/>
    <property type="match status" value="1"/>
</dbReference>
<dbReference type="Pfam" id="PF00440">
    <property type="entry name" value="TetR_N"/>
    <property type="match status" value="1"/>
</dbReference>
<evidence type="ECO:0000259" key="5">
    <source>
        <dbReference type="Pfam" id="PF16925"/>
    </source>
</evidence>
<evidence type="ECO:0000259" key="4">
    <source>
        <dbReference type="Pfam" id="PF00440"/>
    </source>
</evidence>
<dbReference type="InterPro" id="IPR011075">
    <property type="entry name" value="TetR_C"/>
</dbReference>
<dbReference type="EMBL" id="BAAAZX010000036">
    <property type="protein sequence ID" value="GAA4024266.1"/>
    <property type="molecule type" value="Genomic_DNA"/>
</dbReference>
<dbReference type="Gene3D" id="1.10.10.60">
    <property type="entry name" value="Homeodomain-like"/>
    <property type="match status" value="1"/>
</dbReference>
<evidence type="ECO:0000256" key="1">
    <source>
        <dbReference type="ARBA" id="ARBA00023015"/>
    </source>
</evidence>
<feature type="domain" description="HTH tetR-type" evidence="4">
    <location>
        <begin position="13"/>
        <end position="56"/>
    </location>
</feature>
<dbReference type="SUPFAM" id="SSF46689">
    <property type="entry name" value="Homeodomain-like"/>
    <property type="match status" value="1"/>
</dbReference>
<keyword evidence="2" id="KW-0238">DNA-binding</keyword>
<dbReference type="Proteomes" id="UP001500456">
    <property type="component" value="Unassembled WGS sequence"/>
</dbReference>
<comment type="caution">
    <text evidence="6">The sequence shown here is derived from an EMBL/GenBank/DDBJ whole genome shotgun (WGS) entry which is preliminary data.</text>
</comment>
<keyword evidence="7" id="KW-1185">Reference proteome</keyword>
<feature type="domain" description="Tetracyclin repressor-like C-terminal" evidence="5">
    <location>
        <begin position="81"/>
        <end position="187"/>
    </location>
</feature>
<dbReference type="PANTHER" id="PTHR47506:SF1">
    <property type="entry name" value="HTH-TYPE TRANSCRIPTIONAL REGULATOR YJDC"/>
    <property type="match status" value="1"/>
</dbReference>
<proteinExistence type="predicted"/>
<dbReference type="Pfam" id="PF16925">
    <property type="entry name" value="TetR_C_13"/>
    <property type="match status" value="1"/>
</dbReference>
<gene>
    <name evidence="6" type="ORF">GCM10022232_81990</name>
</gene>
<reference evidence="7" key="1">
    <citation type="journal article" date="2019" name="Int. J. Syst. Evol. Microbiol.">
        <title>The Global Catalogue of Microorganisms (GCM) 10K type strain sequencing project: providing services to taxonomists for standard genome sequencing and annotation.</title>
        <authorList>
            <consortium name="The Broad Institute Genomics Platform"/>
            <consortium name="The Broad Institute Genome Sequencing Center for Infectious Disease"/>
            <person name="Wu L."/>
            <person name="Ma J."/>
        </authorList>
    </citation>
    <scope>NUCLEOTIDE SEQUENCE [LARGE SCALE GENOMIC DNA]</scope>
    <source>
        <strain evidence="7">JCM 16924</strain>
    </source>
</reference>
<evidence type="ECO:0000256" key="2">
    <source>
        <dbReference type="ARBA" id="ARBA00023125"/>
    </source>
</evidence>
<organism evidence="6 7">
    <name type="scientific">Streptomyces plumbiresistens</name>
    <dbReference type="NCBI Taxonomy" id="511811"/>
    <lineage>
        <taxon>Bacteria</taxon>
        <taxon>Bacillati</taxon>
        <taxon>Actinomycetota</taxon>
        <taxon>Actinomycetes</taxon>
        <taxon>Kitasatosporales</taxon>
        <taxon>Streptomycetaceae</taxon>
        <taxon>Streptomyces</taxon>
    </lineage>
</organism>
<evidence type="ECO:0000313" key="6">
    <source>
        <dbReference type="EMBL" id="GAA4024266.1"/>
    </source>
</evidence>
<dbReference type="InterPro" id="IPR001647">
    <property type="entry name" value="HTH_TetR"/>
</dbReference>
<dbReference type="InterPro" id="IPR009057">
    <property type="entry name" value="Homeodomain-like_sf"/>
</dbReference>
<dbReference type="Gene3D" id="1.10.357.10">
    <property type="entry name" value="Tetracycline Repressor, domain 2"/>
    <property type="match status" value="1"/>
</dbReference>
<dbReference type="InterPro" id="IPR036271">
    <property type="entry name" value="Tet_transcr_reg_TetR-rel_C_sf"/>
</dbReference>